<keyword evidence="3" id="KW-1185">Reference proteome</keyword>
<keyword evidence="1" id="KW-1133">Transmembrane helix</keyword>
<dbReference type="Proteomes" id="UP000614216">
    <property type="component" value="Unassembled WGS sequence"/>
</dbReference>
<evidence type="ECO:0000313" key="3">
    <source>
        <dbReference type="Proteomes" id="UP000614216"/>
    </source>
</evidence>
<protein>
    <recommendedName>
        <fullName evidence="4">TPM domain-containing protein</fullName>
    </recommendedName>
</protein>
<evidence type="ECO:0000313" key="2">
    <source>
        <dbReference type="EMBL" id="MBL6446047.1"/>
    </source>
</evidence>
<accession>A0A937FW29</accession>
<organism evidence="2 3">
    <name type="scientific">Fulvivirga marina</name>
    <dbReference type="NCBI Taxonomy" id="2494733"/>
    <lineage>
        <taxon>Bacteria</taxon>
        <taxon>Pseudomonadati</taxon>
        <taxon>Bacteroidota</taxon>
        <taxon>Cytophagia</taxon>
        <taxon>Cytophagales</taxon>
        <taxon>Fulvivirgaceae</taxon>
        <taxon>Fulvivirga</taxon>
    </lineage>
</organism>
<dbReference type="PANTHER" id="PTHR30373">
    <property type="entry name" value="UPF0603 PROTEIN YGCG"/>
    <property type="match status" value="1"/>
</dbReference>
<reference evidence="2" key="1">
    <citation type="submission" date="2021-01" db="EMBL/GenBank/DDBJ databases">
        <title>Fulvivirga kasyanovii gen. nov., sp nov., a novel member of the phylum Bacteroidetes isolated from seawater in a mussel farm.</title>
        <authorList>
            <person name="Zhao L.-H."/>
            <person name="Wang Z.-J."/>
        </authorList>
    </citation>
    <scope>NUCLEOTIDE SEQUENCE</scope>
    <source>
        <strain evidence="2">29W222</strain>
    </source>
</reference>
<evidence type="ECO:0008006" key="4">
    <source>
        <dbReference type="Google" id="ProtNLM"/>
    </source>
</evidence>
<dbReference type="AlphaFoldDB" id="A0A937FW29"/>
<evidence type="ECO:0000256" key="1">
    <source>
        <dbReference type="SAM" id="Phobius"/>
    </source>
</evidence>
<dbReference type="EMBL" id="JAEUGD010000023">
    <property type="protein sequence ID" value="MBL6446047.1"/>
    <property type="molecule type" value="Genomic_DNA"/>
</dbReference>
<feature type="transmembrane region" description="Helical" evidence="1">
    <location>
        <begin position="49"/>
        <end position="68"/>
    </location>
</feature>
<proteinExistence type="predicted"/>
<comment type="caution">
    <text evidence="2">The sequence shown here is derived from an EMBL/GenBank/DDBJ whole genome shotgun (WGS) entry which is preliminary data.</text>
</comment>
<sequence length="217" mass="24108">MMKSNFLFTDEEKRQIKEAVASAESRTSGEIVPYFVQQSDNYEVAPLRGALIFIVGALFTSGMLSYTWALPFPITILEIIFFTLAMGVIGFILARYIPTLTRILTPAELMRQSVVQKALNAFLEEEVFNTENRTGILIFVSHLEHMVEVIGDSGINASVKPEEWESVVRLIIKGIRAGKPAEGLLEGVHLCGKLLERSGINKPPQNPNELSDDVRLG</sequence>
<dbReference type="Gene3D" id="3.10.310.50">
    <property type="match status" value="1"/>
</dbReference>
<gene>
    <name evidence="2" type="ORF">JMN32_07000</name>
</gene>
<dbReference type="PANTHER" id="PTHR30373:SF8">
    <property type="entry name" value="BLL7265 PROTEIN"/>
    <property type="match status" value="1"/>
</dbReference>
<name>A0A937FW29_9BACT</name>
<dbReference type="RefSeq" id="WP_202855595.1">
    <property type="nucleotide sequence ID" value="NZ_JAEUGD010000023.1"/>
</dbReference>
<keyword evidence="1" id="KW-0812">Transmembrane</keyword>
<keyword evidence="1" id="KW-0472">Membrane</keyword>
<feature type="transmembrane region" description="Helical" evidence="1">
    <location>
        <begin position="74"/>
        <end position="94"/>
    </location>
</feature>